<dbReference type="InterPro" id="IPR005331">
    <property type="entry name" value="Sulfotransferase"/>
</dbReference>
<keyword evidence="6" id="KW-0472">Membrane</keyword>
<sequence length="253" mass="28819">MDYQPRILDNYLHTKHFLQLVNVPVFGKPFLYMKNHKAACTTVLATLMDNLIKLRGDGAETIDMASVHTPPKSLLLTGPRGLNMPRVMEDLADRRVFKFTIVREPVARTVSAFSDKIIKGEKQKAKLMRHLKRPVDSDISLSEFLDIMANDEGAREVDRHWRSQRKEVSYEFIDYDFVGDMADLNGAMSHVVKTLFDVDTPELQDTRKSLGHRSASADMIAAMTAADRRNIEIAFGEDFEMYEDVRQRLALAA</sequence>
<dbReference type="GO" id="GO:0016020">
    <property type="term" value="C:membrane"/>
    <property type="evidence" value="ECO:0007669"/>
    <property type="project" value="InterPro"/>
</dbReference>
<dbReference type="GO" id="GO:0016051">
    <property type="term" value="P:carbohydrate biosynthetic process"/>
    <property type="evidence" value="ECO:0007669"/>
    <property type="project" value="InterPro"/>
</dbReference>
<keyword evidence="4" id="KW-1133">Transmembrane helix</keyword>
<reference evidence="9" key="1">
    <citation type="submission" date="2016-10" db="EMBL/GenBank/DDBJ databases">
        <authorList>
            <person name="Varghese N."/>
            <person name="Submissions S."/>
        </authorList>
    </citation>
    <scope>NUCLEOTIDE SEQUENCE [LARGE SCALE GENOMIC DNA]</scope>
    <source>
        <strain evidence="9">DSM 28453</strain>
    </source>
</reference>
<evidence type="ECO:0000256" key="7">
    <source>
        <dbReference type="ARBA" id="ARBA00023180"/>
    </source>
</evidence>
<dbReference type="RefSeq" id="WP_093325366.1">
    <property type="nucleotide sequence ID" value="NZ_FOSZ01000008.1"/>
</dbReference>
<dbReference type="OrthoDB" id="7867346at2"/>
<evidence type="ECO:0000313" key="9">
    <source>
        <dbReference type="Proteomes" id="UP000198851"/>
    </source>
</evidence>
<dbReference type="InterPro" id="IPR018011">
    <property type="entry name" value="Carb_sulfotrans_8-10"/>
</dbReference>
<dbReference type="Pfam" id="PF03567">
    <property type="entry name" value="Sulfotransfer_2"/>
    <property type="match status" value="1"/>
</dbReference>
<accession>A0A1I4GGB1</accession>
<evidence type="ECO:0000256" key="5">
    <source>
        <dbReference type="ARBA" id="ARBA00023034"/>
    </source>
</evidence>
<keyword evidence="9" id="KW-1185">Reference proteome</keyword>
<evidence type="ECO:0000256" key="4">
    <source>
        <dbReference type="ARBA" id="ARBA00022989"/>
    </source>
</evidence>
<evidence type="ECO:0000256" key="2">
    <source>
        <dbReference type="ARBA" id="ARBA00022679"/>
    </source>
</evidence>
<dbReference type="EMBL" id="FOSZ01000008">
    <property type="protein sequence ID" value="SFL28156.1"/>
    <property type="molecule type" value="Genomic_DNA"/>
</dbReference>
<keyword evidence="7" id="KW-0325">Glycoprotein</keyword>
<dbReference type="AlphaFoldDB" id="A0A1I4GGB1"/>
<comment type="subcellular location">
    <subcellularLocation>
        <location evidence="1">Golgi apparatus membrane</location>
        <topology evidence="1">Single-pass type II membrane protein</topology>
    </subcellularLocation>
</comment>
<proteinExistence type="predicted"/>
<dbReference type="STRING" id="1280847.SAMN04488036_10893"/>
<keyword evidence="3" id="KW-0812">Transmembrane</keyword>
<organism evidence="8 9">
    <name type="scientific">Shimia haliotis</name>
    <dbReference type="NCBI Taxonomy" id="1280847"/>
    <lineage>
        <taxon>Bacteria</taxon>
        <taxon>Pseudomonadati</taxon>
        <taxon>Pseudomonadota</taxon>
        <taxon>Alphaproteobacteria</taxon>
        <taxon>Rhodobacterales</taxon>
        <taxon>Roseobacteraceae</taxon>
    </lineage>
</organism>
<evidence type="ECO:0000256" key="1">
    <source>
        <dbReference type="ARBA" id="ARBA00004323"/>
    </source>
</evidence>
<evidence type="ECO:0000313" key="8">
    <source>
        <dbReference type="EMBL" id="SFL28156.1"/>
    </source>
</evidence>
<gene>
    <name evidence="8" type="ORF">SAMN04488036_10893</name>
</gene>
<dbReference type="GO" id="GO:0008146">
    <property type="term" value="F:sulfotransferase activity"/>
    <property type="evidence" value="ECO:0007669"/>
    <property type="project" value="InterPro"/>
</dbReference>
<keyword evidence="5" id="KW-0333">Golgi apparatus</keyword>
<protein>
    <submittedName>
        <fullName evidence="8">Sulfotransferase family protein</fullName>
    </submittedName>
</protein>
<evidence type="ECO:0000256" key="3">
    <source>
        <dbReference type="ARBA" id="ARBA00022692"/>
    </source>
</evidence>
<name>A0A1I4GGB1_9RHOB</name>
<dbReference type="Proteomes" id="UP000198851">
    <property type="component" value="Unassembled WGS sequence"/>
</dbReference>
<dbReference type="PANTHER" id="PTHR12137">
    <property type="entry name" value="CARBOHYDRATE SULFOTRANSFERASE"/>
    <property type="match status" value="1"/>
</dbReference>
<keyword evidence="2 8" id="KW-0808">Transferase</keyword>
<dbReference type="PANTHER" id="PTHR12137:SF54">
    <property type="entry name" value="CARBOHYDRATE SULFOTRANSFERASE"/>
    <property type="match status" value="1"/>
</dbReference>
<evidence type="ECO:0000256" key="6">
    <source>
        <dbReference type="ARBA" id="ARBA00023136"/>
    </source>
</evidence>